<dbReference type="Gene3D" id="3.30.420.10">
    <property type="entry name" value="Ribonuclease H-like superfamily/Ribonuclease H"/>
    <property type="match status" value="1"/>
</dbReference>
<dbReference type="EMBL" id="UZAU01000679">
    <property type="status" value="NOT_ANNOTATED_CDS"/>
    <property type="molecule type" value="Genomic_DNA"/>
</dbReference>
<dbReference type="Gramene" id="evm.model.08.155">
    <property type="protein sequence ID" value="cds.evm.model.08.155"/>
    <property type="gene ID" value="evm.TU.08.155"/>
</dbReference>
<protein>
    <recommendedName>
        <fullName evidence="2">RNase H type-1 domain-containing protein</fullName>
    </recommendedName>
</protein>
<feature type="domain" description="RNase H type-1" evidence="2">
    <location>
        <begin position="141"/>
        <end position="263"/>
    </location>
</feature>
<dbReference type="SUPFAM" id="SSF53098">
    <property type="entry name" value="Ribonuclease H-like"/>
    <property type="match status" value="1"/>
</dbReference>
<dbReference type="PANTHER" id="PTHR47074:SF48">
    <property type="entry name" value="POLYNUCLEOTIDYL TRANSFERASE, RIBONUCLEASE H-LIKE SUPERFAMILY PROTEIN"/>
    <property type="match status" value="1"/>
</dbReference>
<dbReference type="InterPro" id="IPR052929">
    <property type="entry name" value="RNase_H-like_EbsB-rel"/>
</dbReference>
<dbReference type="Proteomes" id="UP000596661">
    <property type="component" value="Chromosome 8"/>
</dbReference>
<gene>
    <name evidence="3" type="primary">LOC115725236</name>
</gene>
<evidence type="ECO:0000313" key="4">
    <source>
        <dbReference type="Proteomes" id="UP000596661"/>
    </source>
</evidence>
<dbReference type="PANTHER" id="PTHR47074">
    <property type="entry name" value="BNAC02G40300D PROTEIN"/>
    <property type="match status" value="1"/>
</dbReference>
<feature type="compositionally biased region" description="Polar residues" evidence="1">
    <location>
        <begin position="104"/>
        <end position="118"/>
    </location>
</feature>
<accession>A0A803Q917</accession>
<dbReference type="OMA" id="HIGRSAN"/>
<evidence type="ECO:0000256" key="1">
    <source>
        <dbReference type="SAM" id="MobiDB-lite"/>
    </source>
</evidence>
<proteinExistence type="predicted"/>
<dbReference type="CDD" id="cd06222">
    <property type="entry name" value="RNase_H_like"/>
    <property type="match status" value="1"/>
</dbReference>
<dbReference type="Pfam" id="PF13456">
    <property type="entry name" value="RVT_3"/>
    <property type="match status" value="1"/>
</dbReference>
<dbReference type="EnsemblPlants" id="evm.model.08.155">
    <property type="protein sequence ID" value="cds.evm.model.08.155"/>
    <property type="gene ID" value="evm.TU.08.155"/>
</dbReference>
<reference evidence="3" key="1">
    <citation type="submission" date="2018-11" db="EMBL/GenBank/DDBJ databases">
        <authorList>
            <person name="Grassa J C."/>
        </authorList>
    </citation>
    <scope>NUCLEOTIDE SEQUENCE [LARGE SCALE GENOMIC DNA]</scope>
</reference>
<evidence type="ECO:0000259" key="2">
    <source>
        <dbReference type="Pfam" id="PF13456"/>
    </source>
</evidence>
<dbReference type="GO" id="GO:0003676">
    <property type="term" value="F:nucleic acid binding"/>
    <property type="evidence" value="ECO:0007669"/>
    <property type="project" value="InterPro"/>
</dbReference>
<dbReference type="OrthoDB" id="1428651at2759"/>
<reference evidence="3" key="2">
    <citation type="submission" date="2021-03" db="UniProtKB">
        <authorList>
            <consortium name="EnsemblPlants"/>
        </authorList>
    </citation>
    <scope>IDENTIFICATION</scope>
</reference>
<dbReference type="InterPro" id="IPR044730">
    <property type="entry name" value="RNase_H-like_dom_plant"/>
</dbReference>
<sequence>MCSNAWESIGHALFTCSHAKSTWKHLGFSMDFRKAQIMHDGDFIFHLSTIHSQPDFELIICTMWAIWSHRNKVLHGGVFKEGQITARFAKDYLGKYHASTTQAHTTPAVTSVSPTAAHTSKKPASRDTPWQPPPASGLKLNVDAAVNATSKTLGVGAIVRDHKGLVVAAISKPVQGCFRSDEMEAKALFHSLNWAIQQQLQVTHIETDALRVFNALIHTSTDLSCFSDLIIDVRCLLSFFPEATISHAMRNANHAAHGLAKHALELDQDICWVGEIPYPIFTTVVNDC</sequence>
<feature type="region of interest" description="Disordered" evidence="1">
    <location>
        <begin position="104"/>
        <end position="133"/>
    </location>
</feature>
<organism evidence="3 4">
    <name type="scientific">Cannabis sativa</name>
    <name type="common">Hemp</name>
    <name type="synonym">Marijuana</name>
    <dbReference type="NCBI Taxonomy" id="3483"/>
    <lineage>
        <taxon>Eukaryota</taxon>
        <taxon>Viridiplantae</taxon>
        <taxon>Streptophyta</taxon>
        <taxon>Embryophyta</taxon>
        <taxon>Tracheophyta</taxon>
        <taxon>Spermatophyta</taxon>
        <taxon>Magnoliopsida</taxon>
        <taxon>eudicotyledons</taxon>
        <taxon>Gunneridae</taxon>
        <taxon>Pentapetalae</taxon>
        <taxon>rosids</taxon>
        <taxon>fabids</taxon>
        <taxon>Rosales</taxon>
        <taxon>Cannabaceae</taxon>
        <taxon>Cannabis</taxon>
    </lineage>
</organism>
<dbReference type="InterPro" id="IPR012337">
    <property type="entry name" value="RNaseH-like_sf"/>
</dbReference>
<name>A0A803Q917_CANSA</name>
<keyword evidence="4" id="KW-1185">Reference proteome</keyword>
<dbReference type="AlphaFoldDB" id="A0A803Q917"/>
<dbReference type="GO" id="GO:0004523">
    <property type="term" value="F:RNA-DNA hybrid ribonuclease activity"/>
    <property type="evidence" value="ECO:0007669"/>
    <property type="project" value="InterPro"/>
</dbReference>
<dbReference type="InterPro" id="IPR002156">
    <property type="entry name" value="RNaseH_domain"/>
</dbReference>
<evidence type="ECO:0000313" key="3">
    <source>
        <dbReference type="EnsemblPlants" id="cds.evm.model.08.155"/>
    </source>
</evidence>
<dbReference type="InterPro" id="IPR036397">
    <property type="entry name" value="RNaseH_sf"/>
</dbReference>